<dbReference type="InterPro" id="IPR040892">
    <property type="entry name" value="RPN1_N"/>
</dbReference>
<dbReference type="InterPro" id="IPR041433">
    <property type="entry name" value="RPN1_C"/>
</dbReference>
<evidence type="ECO:0000256" key="3">
    <source>
        <dbReference type="ARBA" id="ARBA00022942"/>
    </source>
</evidence>
<protein>
    <recommendedName>
        <fullName evidence="9">26S proteasome non-ATPase regulatory subunit 2</fullName>
    </recommendedName>
</protein>
<keyword evidence="3" id="KW-0647">Proteasome</keyword>
<proteinExistence type="inferred from homology"/>
<accession>A0A815T079</accession>
<dbReference type="GO" id="GO:0008540">
    <property type="term" value="C:proteasome regulatory particle, base subcomplex"/>
    <property type="evidence" value="ECO:0007669"/>
    <property type="project" value="TreeGrafter"/>
</dbReference>
<dbReference type="GO" id="GO:0043161">
    <property type="term" value="P:proteasome-mediated ubiquitin-dependent protein catabolic process"/>
    <property type="evidence" value="ECO:0007669"/>
    <property type="project" value="TreeGrafter"/>
</dbReference>
<keyword evidence="8" id="KW-1185">Reference proteome</keyword>
<dbReference type="InterPro" id="IPR002015">
    <property type="entry name" value="Proteasome/cyclosome_rpt"/>
</dbReference>
<dbReference type="Pfam" id="PF18051">
    <property type="entry name" value="RPN1_C"/>
    <property type="match status" value="1"/>
</dbReference>
<evidence type="ECO:0000313" key="7">
    <source>
        <dbReference type="EMBL" id="CAF4358944.1"/>
    </source>
</evidence>
<organism evidence="6 8">
    <name type="scientific">Didymodactylos carnosus</name>
    <dbReference type="NCBI Taxonomy" id="1234261"/>
    <lineage>
        <taxon>Eukaryota</taxon>
        <taxon>Metazoa</taxon>
        <taxon>Spiralia</taxon>
        <taxon>Gnathifera</taxon>
        <taxon>Rotifera</taxon>
        <taxon>Eurotatoria</taxon>
        <taxon>Bdelloidea</taxon>
        <taxon>Philodinida</taxon>
        <taxon>Philodinidae</taxon>
        <taxon>Didymodactylos</taxon>
    </lineage>
</organism>
<reference evidence="6" key="1">
    <citation type="submission" date="2021-02" db="EMBL/GenBank/DDBJ databases">
        <authorList>
            <person name="Nowell W R."/>
        </authorList>
    </citation>
    <scope>NUCLEOTIDE SEQUENCE</scope>
</reference>
<feature type="domain" description="26S proteasome non-ATPase regulatory subunit RPN1 C-terminal" evidence="5">
    <location>
        <begin position="638"/>
        <end position="691"/>
    </location>
</feature>
<evidence type="ECO:0000259" key="5">
    <source>
        <dbReference type="Pfam" id="PF18051"/>
    </source>
</evidence>
<dbReference type="Pfam" id="PF01851">
    <property type="entry name" value="PC_rep"/>
    <property type="match status" value="1"/>
</dbReference>
<dbReference type="PANTHER" id="PTHR10943">
    <property type="entry name" value="26S PROTEASOME NON-ATPASE REGULATORY SUBUNIT"/>
    <property type="match status" value="1"/>
</dbReference>
<dbReference type="GO" id="GO:0034515">
    <property type="term" value="C:proteasome storage granule"/>
    <property type="evidence" value="ECO:0007669"/>
    <property type="project" value="TreeGrafter"/>
</dbReference>
<comment type="caution">
    <text evidence="6">The sequence shown here is derived from an EMBL/GenBank/DDBJ whole genome shotgun (WGS) entry which is preliminary data.</text>
</comment>
<dbReference type="Proteomes" id="UP000663829">
    <property type="component" value="Unassembled WGS sequence"/>
</dbReference>
<evidence type="ECO:0000313" key="8">
    <source>
        <dbReference type="Proteomes" id="UP000663829"/>
    </source>
</evidence>
<dbReference type="EMBL" id="CAJOBC010087619">
    <property type="protein sequence ID" value="CAF4358944.1"/>
    <property type="molecule type" value="Genomic_DNA"/>
</dbReference>
<sequence length="693" mass="78310">MDIWGIVQQDKNIQTIVLRSEEDTLLRLTKRIVPLLMRHNFEIDACDLLVEIEHIHLMKQFVNKDRYPRICLYLTRSAELLPFDRDEIMETLLKCYLKYKKYTNALRCAIHLTINQQNFVSYVFRQCQLNSEEDYKELTYIMSNEYLSVYFRSVIRQLGIIEAKLPEDIYKTHLMNTTQTSFSQIISSKQNLASVFFNALVNCGFGHDKLVSEDTKWFTKYENDGLLSAIASLGLINLWDVEVGLCSIDKYAYSDDDNLKSGALLAYGIVTCRVQNDFDPVLFLLRDYVSHKTTLYRLVSIVGLGLAYAGRNRKDVVNLISNALKIDTPSMELFAFACLSIGVISVGSCKKKIIRTFLTLLVKRSKQELNGKFGKFIALAIGLLFLGKSDAVEEVLKWLEVFYEPWRSFARILVECCAYSGTGNVLKIQQMLHICTAAVIGIAVIAAGEQIGSEMALRLFDHLLRYGEPVIKRTVPLALALLSVSSLKFNIIETLSKFSHDADNEVSCNSIFAMGMVGAGTGNTRLAQILRQLAVYYSNDENNLFMIQLAQGLIYLGKGTMTLNPYHSDRMLLCPVALAGILVVLVAFMDVKSTILGQHHSLLYFLSLAIRPRILVTLDESLCQLPLPVLIGQAIDVVAQPGEPRTITDFRRYTTPVLLAYTERAELETEEYVTLTPILEGFVIVKRNPNYAL</sequence>
<dbReference type="Gene3D" id="1.25.10.10">
    <property type="entry name" value="Leucine-rich Repeat Variant"/>
    <property type="match status" value="1"/>
</dbReference>
<evidence type="ECO:0000256" key="2">
    <source>
        <dbReference type="ARBA" id="ARBA00022737"/>
    </source>
</evidence>
<dbReference type="InterPro" id="IPR016024">
    <property type="entry name" value="ARM-type_fold"/>
</dbReference>
<keyword evidence="2" id="KW-0677">Repeat</keyword>
<feature type="domain" description="RPN1 N-terminal" evidence="4">
    <location>
        <begin position="19"/>
        <end position="174"/>
    </location>
</feature>
<dbReference type="EMBL" id="CAJNOQ010022117">
    <property type="protein sequence ID" value="CAF1496582.1"/>
    <property type="molecule type" value="Genomic_DNA"/>
</dbReference>
<dbReference type="PANTHER" id="PTHR10943:SF1">
    <property type="entry name" value="26S PROTEASOME NON-ATPASE REGULATORY SUBUNIT 2"/>
    <property type="match status" value="1"/>
</dbReference>
<gene>
    <name evidence="6" type="ORF">GPM918_LOCUS36495</name>
    <name evidence="7" type="ORF">SRO942_LOCUS37233</name>
</gene>
<evidence type="ECO:0008006" key="9">
    <source>
        <dbReference type="Google" id="ProtNLM"/>
    </source>
</evidence>
<dbReference type="SUPFAM" id="SSF48371">
    <property type="entry name" value="ARM repeat"/>
    <property type="match status" value="1"/>
</dbReference>
<name>A0A815T079_9BILA</name>
<dbReference type="GO" id="GO:0005634">
    <property type="term" value="C:nucleus"/>
    <property type="evidence" value="ECO:0007669"/>
    <property type="project" value="TreeGrafter"/>
</dbReference>
<evidence type="ECO:0000259" key="4">
    <source>
        <dbReference type="Pfam" id="PF17781"/>
    </source>
</evidence>
<evidence type="ECO:0000256" key="1">
    <source>
        <dbReference type="ARBA" id="ARBA00005460"/>
    </source>
</evidence>
<dbReference type="InterPro" id="IPR011989">
    <property type="entry name" value="ARM-like"/>
</dbReference>
<comment type="similarity">
    <text evidence="1">Belongs to the proteasome subunit S2 family.</text>
</comment>
<dbReference type="Proteomes" id="UP000681722">
    <property type="component" value="Unassembled WGS sequence"/>
</dbReference>
<dbReference type="OrthoDB" id="10252509at2759"/>
<dbReference type="AlphaFoldDB" id="A0A815T079"/>
<evidence type="ECO:0000313" key="6">
    <source>
        <dbReference type="EMBL" id="CAF1496582.1"/>
    </source>
</evidence>
<dbReference type="Pfam" id="PF17781">
    <property type="entry name" value="RPN1_RPN2_N"/>
    <property type="match status" value="1"/>
</dbReference>